<organism evidence="1">
    <name type="scientific">Stegastes partitus</name>
    <name type="common">bicolor damselfish</name>
    <dbReference type="NCBI Taxonomy" id="144197"/>
    <lineage>
        <taxon>Eukaryota</taxon>
        <taxon>Metazoa</taxon>
        <taxon>Chordata</taxon>
        <taxon>Craniata</taxon>
        <taxon>Vertebrata</taxon>
        <taxon>Euteleostomi</taxon>
        <taxon>Actinopterygii</taxon>
        <taxon>Neopterygii</taxon>
        <taxon>Teleostei</taxon>
        <taxon>Neoteleostei</taxon>
        <taxon>Acanthomorphata</taxon>
        <taxon>Ovalentaria</taxon>
        <taxon>Pomacentridae</taxon>
        <taxon>Stegastes</taxon>
    </lineage>
</organism>
<dbReference type="AlphaFoldDB" id="A0A3B4Z9A3"/>
<evidence type="ECO:0000313" key="1">
    <source>
        <dbReference type="Ensembl" id="ENSSPAP00000003976.1"/>
    </source>
</evidence>
<dbReference type="Ensembl" id="ENSSPAT00000004060.1">
    <property type="protein sequence ID" value="ENSSPAP00000003976.1"/>
    <property type="gene ID" value="ENSSPAG00000003084.1"/>
</dbReference>
<name>A0A3B4Z9A3_9TELE</name>
<accession>A0A3B4Z9A3</accession>
<reference evidence="1" key="1">
    <citation type="submission" date="2023-09" db="UniProtKB">
        <authorList>
            <consortium name="Ensembl"/>
        </authorList>
    </citation>
    <scope>IDENTIFICATION</scope>
</reference>
<dbReference type="STRING" id="144197.ENSSPAP00000003976"/>
<evidence type="ECO:0008006" key="2">
    <source>
        <dbReference type="Google" id="ProtNLM"/>
    </source>
</evidence>
<sequence>MTLHLGHCYQPWLCSNSQHKSNAFPVTYGLRQACTLSPVLFVIFVDGISRHSRGEEGVQFGHL</sequence>
<proteinExistence type="predicted"/>
<protein>
    <recommendedName>
        <fullName evidence="2">Reverse transcriptase domain-containing protein</fullName>
    </recommendedName>
</protein>